<dbReference type="PANTHER" id="PTHR46599:SF3">
    <property type="entry name" value="PIGGYBAC TRANSPOSABLE ELEMENT-DERIVED PROTEIN 4"/>
    <property type="match status" value="1"/>
</dbReference>
<sequence>MGGVDRADQLPSYYMYTCSRKSQKWWKKLMYFLVDVCRVNAWLSHVHHHPATHIASSSASEDDLERPEMQSGTISHSKFIMEVPKGLIDGYSKGSAPRQSRTQPLSSHSAPLHQRQRMPGKYAKQCRWCLRTKKKSTKRVPKTRHGCLSCNVNLCEGRCFQMFHGAHQ</sequence>
<dbReference type="OMA" id="FWLEIST"/>
<dbReference type="InterPro" id="IPR029526">
    <property type="entry name" value="PGBD"/>
</dbReference>
<evidence type="ECO:0000313" key="4">
    <source>
        <dbReference type="EnsemblMetazoa" id="XP_038060038.1"/>
    </source>
</evidence>
<dbReference type="OrthoDB" id="6141774at2759"/>
<dbReference type="GeneID" id="119731092"/>
<feature type="region of interest" description="Disordered" evidence="1">
    <location>
        <begin position="91"/>
        <end position="116"/>
    </location>
</feature>
<keyword evidence="5" id="KW-1185">Reference proteome</keyword>
<feature type="domain" description="PiggyBac transposable element-derived protein 4 C-terminal zinc-finger" evidence="2">
    <location>
        <begin position="113"/>
        <end position="164"/>
    </location>
</feature>
<feature type="compositionally biased region" description="Polar residues" evidence="1">
    <location>
        <begin position="97"/>
        <end position="109"/>
    </location>
</feature>
<organism evidence="4 5">
    <name type="scientific">Patiria miniata</name>
    <name type="common">Bat star</name>
    <name type="synonym">Asterina miniata</name>
    <dbReference type="NCBI Taxonomy" id="46514"/>
    <lineage>
        <taxon>Eukaryota</taxon>
        <taxon>Metazoa</taxon>
        <taxon>Echinodermata</taxon>
        <taxon>Eleutherozoa</taxon>
        <taxon>Asterozoa</taxon>
        <taxon>Asteroidea</taxon>
        <taxon>Valvatacea</taxon>
        <taxon>Valvatida</taxon>
        <taxon>Asterinidae</taxon>
        <taxon>Patiria</taxon>
    </lineage>
</organism>
<evidence type="ECO:0000313" key="5">
    <source>
        <dbReference type="Proteomes" id="UP000887568"/>
    </source>
</evidence>
<evidence type="ECO:0000259" key="2">
    <source>
        <dbReference type="Pfam" id="PF13842"/>
    </source>
</evidence>
<evidence type="ECO:0000259" key="3">
    <source>
        <dbReference type="Pfam" id="PF13843"/>
    </source>
</evidence>
<dbReference type="PANTHER" id="PTHR46599">
    <property type="entry name" value="PIGGYBAC TRANSPOSABLE ELEMENT-DERIVED PROTEIN 4"/>
    <property type="match status" value="1"/>
</dbReference>
<accession>A0A914A8E5</accession>
<name>A0A914A8E5_PATMI</name>
<reference evidence="4" key="1">
    <citation type="submission" date="2022-11" db="UniProtKB">
        <authorList>
            <consortium name="EnsemblMetazoa"/>
        </authorList>
    </citation>
    <scope>IDENTIFICATION</scope>
</reference>
<evidence type="ECO:0008006" key="6">
    <source>
        <dbReference type="Google" id="ProtNLM"/>
    </source>
</evidence>
<dbReference type="Pfam" id="PF13842">
    <property type="entry name" value="zf-Tnp_2"/>
    <property type="match status" value="1"/>
</dbReference>
<feature type="domain" description="PiggyBac transposable element-derived protein" evidence="3">
    <location>
        <begin position="1"/>
        <end position="42"/>
    </location>
</feature>
<dbReference type="Pfam" id="PF13843">
    <property type="entry name" value="DDE_Tnp_1_7"/>
    <property type="match status" value="1"/>
</dbReference>
<evidence type="ECO:0000256" key="1">
    <source>
        <dbReference type="SAM" id="MobiDB-lite"/>
    </source>
</evidence>
<dbReference type="InterPro" id="IPR032718">
    <property type="entry name" value="PGBD4_Znf_C"/>
</dbReference>
<dbReference type="EnsemblMetazoa" id="XM_038204110.1">
    <property type="protein sequence ID" value="XP_038060038.1"/>
    <property type="gene ID" value="LOC119731092"/>
</dbReference>
<dbReference type="RefSeq" id="XP_038060038.1">
    <property type="nucleotide sequence ID" value="XM_038204110.1"/>
</dbReference>
<proteinExistence type="predicted"/>
<dbReference type="Proteomes" id="UP000887568">
    <property type="component" value="Unplaced"/>
</dbReference>
<protein>
    <recommendedName>
        <fullName evidence="6">PiggyBac transposable element-derived protein 4</fullName>
    </recommendedName>
</protein>
<dbReference type="AlphaFoldDB" id="A0A914A8E5"/>